<dbReference type="EMBL" id="LKAJ02000001">
    <property type="protein sequence ID" value="MCS5711341.1"/>
    <property type="molecule type" value="Genomic_DNA"/>
</dbReference>
<feature type="transmembrane region" description="Helical" evidence="8">
    <location>
        <begin position="144"/>
        <end position="164"/>
    </location>
</feature>
<reference evidence="10" key="1">
    <citation type="submission" date="2015-09" db="EMBL/GenBank/DDBJ databases">
        <title>Draft Genome Sequences of Two Novel Amoeba-resistant Intranuclear Bacteria, Candidatus Berkiella cookevillensis and Candidatus Berkiella aquae.</title>
        <authorList>
            <person name="Mehari Y.T."/>
            <person name="Arivett B.A."/>
            <person name="Farone A.L."/>
            <person name="Gunderson J.H."/>
            <person name="Farone M.B."/>
        </authorList>
    </citation>
    <scope>NUCLEOTIDE SEQUENCE [LARGE SCALE GENOMIC DNA]</scope>
    <source>
        <strain evidence="10">HT99</strain>
    </source>
</reference>
<evidence type="ECO:0000259" key="9">
    <source>
        <dbReference type="Pfam" id="PF01694"/>
    </source>
</evidence>
<evidence type="ECO:0000256" key="2">
    <source>
        <dbReference type="ARBA" id="ARBA00009045"/>
    </source>
</evidence>
<protein>
    <submittedName>
        <fullName evidence="11">Rhomboid family intramembrane serine protease</fullName>
    </submittedName>
    <submittedName>
        <fullName evidence="10">Rhomboid family protein</fullName>
    </submittedName>
</protein>
<keyword evidence="3 11" id="KW-0645">Protease</keyword>
<dbReference type="Pfam" id="PF01694">
    <property type="entry name" value="Rhomboid"/>
    <property type="match status" value="1"/>
</dbReference>
<dbReference type="GO" id="GO:0006508">
    <property type="term" value="P:proteolysis"/>
    <property type="evidence" value="ECO:0007669"/>
    <property type="project" value="UniProtKB-KW"/>
</dbReference>
<organism evidence="10">
    <name type="scientific">Candidatus Berkiella aquae</name>
    <dbReference type="NCBI Taxonomy" id="295108"/>
    <lineage>
        <taxon>Bacteria</taxon>
        <taxon>Pseudomonadati</taxon>
        <taxon>Pseudomonadota</taxon>
        <taxon>Gammaproteobacteria</taxon>
        <taxon>Candidatus Berkiellales</taxon>
        <taxon>Candidatus Berkiellaceae</taxon>
        <taxon>Candidatus Berkiella</taxon>
    </lineage>
</organism>
<dbReference type="GO" id="GO:0016020">
    <property type="term" value="C:membrane"/>
    <property type="evidence" value="ECO:0007669"/>
    <property type="project" value="UniProtKB-SubCell"/>
</dbReference>
<evidence type="ECO:0000256" key="8">
    <source>
        <dbReference type="SAM" id="Phobius"/>
    </source>
</evidence>
<feature type="domain" description="Peptidase S54 rhomboid" evidence="9">
    <location>
        <begin position="62"/>
        <end position="189"/>
    </location>
</feature>
<evidence type="ECO:0000256" key="3">
    <source>
        <dbReference type="ARBA" id="ARBA00022670"/>
    </source>
</evidence>
<evidence type="ECO:0000313" key="10">
    <source>
        <dbReference type="EMBL" id="KRG20864.1"/>
    </source>
</evidence>
<dbReference type="InterPro" id="IPR022764">
    <property type="entry name" value="Peptidase_S54_rhomboid_dom"/>
</dbReference>
<feature type="transmembrane region" description="Helical" evidence="8">
    <location>
        <begin position="20"/>
        <end position="36"/>
    </location>
</feature>
<feature type="transmembrane region" description="Helical" evidence="8">
    <location>
        <begin position="120"/>
        <end position="138"/>
    </location>
</feature>
<dbReference type="STRING" id="295108.HT99x_02081"/>
<keyword evidence="5" id="KW-0378">Hydrolase</keyword>
<comment type="subcellular location">
    <subcellularLocation>
        <location evidence="1">Membrane</location>
        <topology evidence="1">Multi-pass membrane protein</topology>
    </subcellularLocation>
</comment>
<dbReference type="EMBL" id="LKAJ01000008">
    <property type="protein sequence ID" value="KRG20864.1"/>
    <property type="molecule type" value="Genomic_DNA"/>
</dbReference>
<keyword evidence="6 8" id="KW-1133">Transmembrane helix</keyword>
<reference evidence="11" key="2">
    <citation type="journal article" date="2016" name="Genome Announc.">
        <title>Draft Genome Sequences of Two Novel Amoeba-Resistant Intranuclear Bacteria, 'Candidatus Berkiella cookevillensis' and 'Candidatus Berkiella aquae'.</title>
        <authorList>
            <person name="Mehari Y.T."/>
            <person name="Arivett B.A."/>
            <person name="Farone A.L."/>
            <person name="Gunderson J.H."/>
            <person name="Farone M.B."/>
        </authorList>
    </citation>
    <scope>NUCLEOTIDE SEQUENCE</scope>
    <source>
        <strain evidence="11">HT99</strain>
    </source>
</reference>
<sequence>MLAELSSEIDTFLDSSRQYIAPMLLMMAGLWLFNYINWKTGAKLNKWGIRPRRAKGLIGIPMAPFLHGNFNHLLFNSMPLFVLGLFLLSENPQTFFIATIIITLLAGLGVWLVGRRGIHIGASALIAGYFGFIVVSAYQRPTFTTFFCAGIAMYYFGGILFSLFPTEETVSWEGHLCGFVSGLIAMYLCTYHLDFFTKMQYLF</sequence>
<dbReference type="GO" id="GO:0004252">
    <property type="term" value="F:serine-type endopeptidase activity"/>
    <property type="evidence" value="ECO:0007669"/>
    <property type="project" value="InterPro"/>
</dbReference>
<gene>
    <name evidence="11" type="ORF">HT99x_007830</name>
    <name evidence="10" type="ORF">HT99x_02081</name>
</gene>
<evidence type="ECO:0000256" key="7">
    <source>
        <dbReference type="ARBA" id="ARBA00023136"/>
    </source>
</evidence>
<dbReference type="PANTHER" id="PTHR43066">
    <property type="entry name" value="RHOMBOID-RELATED PROTEIN"/>
    <property type="match status" value="1"/>
</dbReference>
<dbReference type="AlphaFoldDB" id="A0A0Q9YJV3"/>
<evidence type="ECO:0000256" key="1">
    <source>
        <dbReference type="ARBA" id="ARBA00004141"/>
    </source>
</evidence>
<keyword evidence="4 8" id="KW-0812">Transmembrane</keyword>
<keyword evidence="7 8" id="KW-0472">Membrane</keyword>
<accession>A0A0Q9YJV3</accession>
<dbReference type="SUPFAM" id="SSF144091">
    <property type="entry name" value="Rhomboid-like"/>
    <property type="match status" value="1"/>
</dbReference>
<dbReference type="PANTHER" id="PTHR43066:SF1">
    <property type="entry name" value="RHOMBOID PROTEIN 2"/>
    <property type="match status" value="1"/>
</dbReference>
<evidence type="ECO:0000313" key="11">
    <source>
        <dbReference type="EMBL" id="MCS5711341.1"/>
    </source>
</evidence>
<dbReference type="Proteomes" id="UP000051497">
    <property type="component" value="Unassembled WGS sequence"/>
</dbReference>
<feature type="transmembrane region" description="Helical" evidence="8">
    <location>
        <begin position="95"/>
        <end position="113"/>
    </location>
</feature>
<evidence type="ECO:0000256" key="6">
    <source>
        <dbReference type="ARBA" id="ARBA00022989"/>
    </source>
</evidence>
<feature type="transmembrane region" description="Helical" evidence="8">
    <location>
        <begin position="176"/>
        <end position="193"/>
    </location>
</feature>
<evidence type="ECO:0000256" key="5">
    <source>
        <dbReference type="ARBA" id="ARBA00022801"/>
    </source>
</evidence>
<name>A0A0Q9YJV3_9GAMM</name>
<proteinExistence type="inferred from homology"/>
<feature type="transmembrane region" description="Helical" evidence="8">
    <location>
        <begin position="57"/>
        <end position="75"/>
    </location>
</feature>
<dbReference type="Gene3D" id="1.20.1540.10">
    <property type="entry name" value="Rhomboid-like"/>
    <property type="match status" value="1"/>
</dbReference>
<dbReference type="OrthoDB" id="465874at2"/>
<evidence type="ECO:0000313" key="12">
    <source>
        <dbReference type="Proteomes" id="UP000051497"/>
    </source>
</evidence>
<comment type="similarity">
    <text evidence="2">Belongs to the peptidase S54 family.</text>
</comment>
<evidence type="ECO:0000256" key="4">
    <source>
        <dbReference type="ARBA" id="ARBA00022692"/>
    </source>
</evidence>
<keyword evidence="12" id="KW-1185">Reference proteome</keyword>
<dbReference type="InterPro" id="IPR035952">
    <property type="entry name" value="Rhomboid-like_sf"/>
</dbReference>
<comment type="caution">
    <text evidence="10">The sequence shown here is derived from an EMBL/GenBank/DDBJ whole genome shotgun (WGS) entry which is preliminary data.</text>
</comment>
<reference evidence="11" key="3">
    <citation type="submission" date="2021-06" db="EMBL/GenBank/DDBJ databases">
        <title>Genomic Description and Analysis of Intracellular Bacteria, Candidatus Berkiella cookevillensis and Candidatus Berkiella aquae.</title>
        <authorList>
            <person name="Kidane D.T."/>
            <person name="Mehari Y.T."/>
            <person name="Rice F.C."/>
            <person name="Arivett B.A."/>
            <person name="Farone A.L."/>
            <person name="Berk S.G."/>
            <person name="Farone M.B."/>
        </authorList>
    </citation>
    <scope>NUCLEOTIDE SEQUENCE</scope>
    <source>
        <strain evidence="11">HT99</strain>
    </source>
</reference>
<dbReference type="RefSeq" id="WP_075066706.1">
    <property type="nucleotide sequence ID" value="NZ_LKAJ02000001.1"/>
</dbReference>